<evidence type="ECO:0000313" key="2">
    <source>
        <dbReference type="EMBL" id="ACA33191.1"/>
    </source>
</evidence>
<keyword evidence="1" id="KW-0812">Transmembrane</keyword>
<organism evidence="2 3">
    <name type="scientific">Ureaplasma parvum serovar 3 (strain ATCC 27815 / 27 / NCTC 11736)</name>
    <dbReference type="NCBI Taxonomy" id="505682"/>
    <lineage>
        <taxon>Bacteria</taxon>
        <taxon>Bacillati</taxon>
        <taxon>Mycoplasmatota</taxon>
        <taxon>Mycoplasmoidales</taxon>
        <taxon>Mycoplasmoidaceae</taxon>
        <taxon>Ureaplasma</taxon>
    </lineage>
</organism>
<name>A0A2C9DYY0_UREP2</name>
<dbReference type="GeneID" id="29672712"/>
<reference evidence="2 3" key="1">
    <citation type="submission" date="2008-02" db="EMBL/GenBank/DDBJ databases">
        <title>Genome sequence of Ureaplasma parvum serovar 3.</title>
        <authorList>
            <person name="Methe B.A."/>
            <person name="Glass J."/>
            <person name="Waites K."/>
            <person name="Shrivastava S."/>
        </authorList>
    </citation>
    <scope>NUCLEOTIDE SEQUENCE [LARGE SCALE GENOMIC DNA]</scope>
    <source>
        <strain evidence="3">ATCC 27815 / 27 / NCTC 11736</strain>
    </source>
</reference>
<evidence type="ECO:0000313" key="3">
    <source>
        <dbReference type="Proteomes" id="UP000002162"/>
    </source>
</evidence>
<dbReference type="EMBL" id="CP000942">
    <property type="protein sequence ID" value="ACA33191.1"/>
    <property type="molecule type" value="Genomic_DNA"/>
</dbReference>
<accession>A0A2C9DYY0</accession>
<dbReference type="Proteomes" id="UP000002162">
    <property type="component" value="Chromosome"/>
</dbReference>
<evidence type="ECO:0000256" key="1">
    <source>
        <dbReference type="SAM" id="Phobius"/>
    </source>
</evidence>
<keyword evidence="1" id="KW-1133">Transmembrane helix</keyword>
<feature type="transmembrane region" description="Helical" evidence="1">
    <location>
        <begin position="21"/>
        <end position="48"/>
    </location>
</feature>
<proteinExistence type="predicted"/>
<sequence length="268" mass="30686">MNQIKMNKSFAEFSKLPKIKQVFTPWFIAALVIFIVGLTIAFTMVGLLNEGFENARALVNDQGQIIGKVADVSGDNHSLMSWLGYDQHANYQELYKTIHDQLINGKTMESLINNTNKNNDPKLYEALHYHAHSKFINHNGTWGFVTKVLSDWENSWFYKYNQLFSQLANSQNPVLAAQGIKSLAKLSTIIQYQNPNYIAYNWVFIVFMMPQMITFIIIVVKLATVFSPKKSAEEKQAYKLAKLEVKNQKKAKKLNNSLQQINLNLEAN</sequence>
<dbReference type="KEGG" id="upa:UPA3_0137"/>
<dbReference type="AlphaFoldDB" id="A0A2C9DYY0"/>
<feature type="transmembrane region" description="Helical" evidence="1">
    <location>
        <begin position="199"/>
        <end position="220"/>
    </location>
</feature>
<dbReference type="HOGENOM" id="CLU_1057465_0_0_14"/>
<dbReference type="RefSeq" id="WP_010891683.1">
    <property type="nucleotide sequence ID" value="NC_010503.1"/>
</dbReference>
<gene>
    <name evidence="2" type="ordered locus">UPA3_0137</name>
</gene>
<protein>
    <submittedName>
        <fullName evidence="2">Uncharacterized protein</fullName>
    </submittedName>
</protein>
<keyword evidence="1" id="KW-0472">Membrane</keyword>